<proteinExistence type="predicted"/>
<dbReference type="PIRSF" id="PIRSF000709">
    <property type="entry name" value="6PFK_2-Ptase"/>
    <property type="match status" value="1"/>
</dbReference>
<reference evidence="5 6" key="1">
    <citation type="submission" date="2020-08" db="EMBL/GenBank/DDBJ databases">
        <title>Genome public.</title>
        <authorList>
            <person name="Liu C."/>
            <person name="Sun Q."/>
        </authorList>
    </citation>
    <scope>NUCLEOTIDE SEQUENCE [LARGE SCALE GENOMIC DNA]</scope>
    <source>
        <strain evidence="5 6">NSJ-26</strain>
    </source>
</reference>
<organism evidence="5 6">
    <name type="scientific">Wansuia hejianensis</name>
    <dbReference type="NCBI Taxonomy" id="2763667"/>
    <lineage>
        <taxon>Bacteria</taxon>
        <taxon>Bacillati</taxon>
        <taxon>Bacillota</taxon>
        <taxon>Clostridia</taxon>
        <taxon>Lachnospirales</taxon>
        <taxon>Lachnospiraceae</taxon>
        <taxon>Wansuia</taxon>
    </lineage>
</organism>
<keyword evidence="6" id="KW-1185">Reference proteome</keyword>
<feature type="active site" description="Tele-phosphohistidine intermediate" evidence="3">
    <location>
        <position position="8"/>
    </location>
</feature>
<protein>
    <submittedName>
        <fullName evidence="5">Histidine phosphatase family protein</fullName>
    </submittedName>
</protein>
<dbReference type="PANTHER" id="PTHR48100">
    <property type="entry name" value="BROAD-SPECIFICITY PHOSPHATASE YOR283W-RELATED"/>
    <property type="match status" value="1"/>
</dbReference>
<dbReference type="PANTHER" id="PTHR48100:SF1">
    <property type="entry name" value="HISTIDINE PHOSPHATASE FAMILY PROTEIN-RELATED"/>
    <property type="match status" value="1"/>
</dbReference>
<dbReference type="GO" id="GO:0005737">
    <property type="term" value="C:cytoplasm"/>
    <property type="evidence" value="ECO:0007669"/>
    <property type="project" value="TreeGrafter"/>
</dbReference>
<feature type="active site" description="Proton donor/acceptor" evidence="3">
    <location>
        <position position="81"/>
    </location>
</feature>
<name>A0A926IPF5_9FIRM</name>
<evidence type="ECO:0000313" key="6">
    <source>
        <dbReference type="Proteomes" id="UP000601522"/>
    </source>
</evidence>
<dbReference type="GO" id="GO:0016791">
    <property type="term" value="F:phosphatase activity"/>
    <property type="evidence" value="ECO:0007669"/>
    <property type="project" value="TreeGrafter"/>
</dbReference>
<sequence length="200" mass="22970">MKLYIIRHGQTEWNLAGRLQGWQNSNLTEEGIKNAERLSDRLKDIHFDYIYSSPQKRAIDTARIIKGKRNIDIITLEGLREIGFGVWEGMKIQDINLKYSEQFDTYLNRPHLYNPINGETFEELFSRVQDSLDRIISQGGDNILIVAHGVTIKAMTSMIKRIPLDEFSTIPVHLGTALNICEIKEGIMKFIVEGEISHIL</sequence>
<dbReference type="InterPro" id="IPR001345">
    <property type="entry name" value="PG/BPGM_mutase_AS"/>
</dbReference>
<keyword evidence="1" id="KW-0324">Glycolysis</keyword>
<feature type="binding site" evidence="4">
    <location>
        <position position="57"/>
    </location>
    <ligand>
        <name>substrate</name>
    </ligand>
</feature>
<dbReference type="InterPro" id="IPR013078">
    <property type="entry name" value="His_Pase_superF_clade-1"/>
</dbReference>
<dbReference type="RefSeq" id="WP_249324485.1">
    <property type="nucleotide sequence ID" value="NZ_JACRTK010000004.1"/>
</dbReference>
<accession>A0A926IPF5</accession>
<evidence type="ECO:0000256" key="1">
    <source>
        <dbReference type="ARBA" id="ARBA00023152"/>
    </source>
</evidence>
<evidence type="ECO:0000256" key="3">
    <source>
        <dbReference type="PIRSR" id="PIRSR613078-1"/>
    </source>
</evidence>
<dbReference type="Gene3D" id="3.40.50.1240">
    <property type="entry name" value="Phosphoglycerate mutase-like"/>
    <property type="match status" value="1"/>
</dbReference>
<evidence type="ECO:0000256" key="2">
    <source>
        <dbReference type="ARBA" id="ARBA00023235"/>
    </source>
</evidence>
<evidence type="ECO:0000256" key="4">
    <source>
        <dbReference type="PIRSR" id="PIRSR613078-2"/>
    </source>
</evidence>
<feature type="binding site" evidence="4">
    <location>
        <begin position="7"/>
        <end position="14"/>
    </location>
    <ligand>
        <name>substrate</name>
    </ligand>
</feature>
<dbReference type="CDD" id="cd07067">
    <property type="entry name" value="HP_PGM_like"/>
    <property type="match status" value="1"/>
</dbReference>
<evidence type="ECO:0000313" key="5">
    <source>
        <dbReference type="EMBL" id="MBC8591628.1"/>
    </source>
</evidence>
<dbReference type="Pfam" id="PF00300">
    <property type="entry name" value="His_Phos_1"/>
    <property type="match status" value="1"/>
</dbReference>
<dbReference type="SMART" id="SM00855">
    <property type="entry name" value="PGAM"/>
    <property type="match status" value="1"/>
</dbReference>
<dbReference type="EMBL" id="JACRTK010000004">
    <property type="protein sequence ID" value="MBC8591628.1"/>
    <property type="molecule type" value="Genomic_DNA"/>
</dbReference>
<dbReference type="InterPro" id="IPR029033">
    <property type="entry name" value="His_PPase_superfam"/>
</dbReference>
<keyword evidence="2" id="KW-0413">Isomerase</keyword>
<dbReference type="InterPro" id="IPR050275">
    <property type="entry name" value="PGM_Phosphatase"/>
</dbReference>
<comment type="caution">
    <text evidence="5">The sequence shown here is derived from an EMBL/GenBank/DDBJ whole genome shotgun (WGS) entry which is preliminary data.</text>
</comment>
<dbReference type="SUPFAM" id="SSF53254">
    <property type="entry name" value="Phosphoglycerate mutase-like"/>
    <property type="match status" value="1"/>
</dbReference>
<gene>
    <name evidence="5" type="ORF">H8689_10945</name>
</gene>
<dbReference type="PROSITE" id="PS00175">
    <property type="entry name" value="PG_MUTASE"/>
    <property type="match status" value="1"/>
</dbReference>
<dbReference type="AlphaFoldDB" id="A0A926IPF5"/>
<dbReference type="Proteomes" id="UP000601522">
    <property type="component" value="Unassembled WGS sequence"/>
</dbReference>